<dbReference type="InterPro" id="IPR003495">
    <property type="entry name" value="CobW/HypB/UreG_nucleotide-bd"/>
</dbReference>
<protein>
    <submittedName>
        <fullName evidence="3">GTPase</fullName>
    </submittedName>
</protein>
<keyword evidence="4" id="KW-1185">Reference proteome</keyword>
<dbReference type="PANTHER" id="PTHR40047">
    <property type="entry name" value="UPF0703 PROTEIN YCGQ"/>
    <property type="match status" value="1"/>
</dbReference>
<feature type="domain" description="DUF1980" evidence="2">
    <location>
        <begin position="189"/>
        <end position="304"/>
    </location>
</feature>
<dbReference type="RefSeq" id="WP_107000153.1">
    <property type="nucleotide sequence ID" value="NZ_PYLO01000001.1"/>
</dbReference>
<dbReference type="PANTHER" id="PTHR40047:SF1">
    <property type="entry name" value="UPF0703 PROTEIN YCGQ"/>
    <property type="match status" value="1"/>
</dbReference>
<dbReference type="Proteomes" id="UP000241048">
    <property type="component" value="Unassembled WGS sequence"/>
</dbReference>
<accession>A0A2T3FUN5</accession>
<sequence>MNEDKMPLFLINGFLEAGKTQFIKFTMQQDYFQTEGKTLLIVCEEGEEEYDEELLKQTHTAVVYIEEAEKLTPEYLQDLELLYNPERVLMEWNGMWNLDVLKLPNDWDLYQQITIIDGSTFDLYLQNMKPLIGAMVRNTEMIIMNRCDEIEDLDVYRRTLKGMNPQVQIVFEDAEGEIEEVTEADLPFDVNAEVIEIPPEAYGIWYIDAMDKPDRYRGKTVEFTGMVLKTPDFPKNNFVPGRMAMTCCEADMTFLGFMCKAKNARLLETKDWVKVRARVEYEYMPEYEGEGPMLYADYVEKAEPIEEIVQF</sequence>
<reference evidence="3 4" key="1">
    <citation type="submission" date="2018-03" db="EMBL/GenBank/DDBJ databases">
        <title>Lachnoclostridium SNUG30386 gen.nov., sp.nov., isolated from human faeces.</title>
        <authorList>
            <person name="Seo B."/>
            <person name="Jeon K."/>
            <person name="Ko G."/>
        </authorList>
    </citation>
    <scope>NUCLEOTIDE SEQUENCE [LARGE SCALE GENOMIC DNA]</scope>
    <source>
        <strain evidence="3 4">SNUG30386</strain>
    </source>
</reference>
<dbReference type="InterPro" id="IPR052955">
    <property type="entry name" value="UPF0703_membrane_permease"/>
</dbReference>
<feature type="domain" description="CobW/HypB/UreG nucleotide-binding" evidence="1">
    <location>
        <begin position="8"/>
        <end position="170"/>
    </location>
</feature>
<dbReference type="Pfam" id="PF21537">
    <property type="entry name" value="DUF1980_C"/>
    <property type="match status" value="1"/>
</dbReference>
<dbReference type="InterPro" id="IPR027417">
    <property type="entry name" value="P-loop_NTPase"/>
</dbReference>
<evidence type="ECO:0000313" key="4">
    <source>
        <dbReference type="Proteomes" id="UP000241048"/>
    </source>
</evidence>
<dbReference type="Pfam" id="PF02492">
    <property type="entry name" value="cobW"/>
    <property type="match status" value="1"/>
</dbReference>
<gene>
    <name evidence="3" type="ORF">C7U56_03505</name>
</gene>
<evidence type="ECO:0000259" key="1">
    <source>
        <dbReference type="Pfam" id="PF02492"/>
    </source>
</evidence>
<proteinExistence type="predicted"/>
<evidence type="ECO:0000259" key="2">
    <source>
        <dbReference type="Pfam" id="PF21537"/>
    </source>
</evidence>
<dbReference type="InterPro" id="IPR048447">
    <property type="entry name" value="DUF1980_C"/>
</dbReference>
<comment type="caution">
    <text evidence="3">The sequence shown here is derived from an EMBL/GenBank/DDBJ whole genome shotgun (WGS) entry which is preliminary data.</text>
</comment>
<dbReference type="EMBL" id="PYLO01000001">
    <property type="protein sequence ID" value="PST38997.1"/>
    <property type="molecule type" value="Genomic_DNA"/>
</dbReference>
<evidence type="ECO:0000313" key="3">
    <source>
        <dbReference type="EMBL" id="PST38997.1"/>
    </source>
</evidence>
<dbReference type="Gene3D" id="3.40.50.300">
    <property type="entry name" value="P-loop containing nucleotide triphosphate hydrolases"/>
    <property type="match status" value="1"/>
</dbReference>
<name>A0A2T3FUN5_9CLOT</name>
<organism evidence="3 4">
    <name type="scientific">Clostridium fessum</name>
    <dbReference type="NCBI Taxonomy" id="2126740"/>
    <lineage>
        <taxon>Bacteria</taxon>
        <taxon>Bacillati</taxon>
        <taxon>Bacillota</taxon>
        <taxon>Clostridia</taxon>
        <taxon>Eubacteriales</taxon>
        <taxon>Clostridiaceae</taxon>
        <taxon>Clostridium</taxon>
    </lineage>
</organism>
<dbReference type="AlphaFoldDB" id="A0A2T3FUN5"/>